<accession>A0A2P2QSM4</accession>
<evidence type="ECO:0000313" key="1">
    <source>
        <dbReference type="EMBL" id="MBX69977.1"/>
    </source>
</evidence>
<organism evidence="1">
    <name type="scientific">Rhizophora mucronata</name>
    <name type="common">Asiatic mangrove</name>
    <dbReference type="NCBI Taxonomy" id="61149"/>
    <lineage>
        <taxon>Eukaryota</taxon>
        <taxon>Viridiplantae</taxon>
        <taxon>Streptophyta</taxon>
        <taxon>Embryophyta</taxon>
        <taxon>Tracheophyta</taxon>
        <taxon>Spermatophyta</taxon>
        <taxon>Magnoliopsida</taxon>
        <taxon>eudicotyledons</taxon>
        <taxon>Gunneridae</taxon>
        <taxon>Pentapetalae</taxon>
        <taxon>rosids</taxon>
        <taxon>fabids</taxon>
        <taxon>Malpighiales</taxon>
        <taxon>Rhizophoraceae</taxon>
        <taxon>Rhizophora</taxon>
    </lineage>
</organism>
<protein>
    <submittedName>
        <fullName evidence="1">Uncharacterized protein</fullName>
    </submittedName>
</protein>
<sequence length="36" mass="4307">MWEPVNRFFIDFHLFTTLLNFPFAGVGLHRQHCLVC</sequence>
<proteinExistence type="predicted"/>
<reference evidence="1" key="1">
    <citation type="submission" date="2018-02" db="EMBL/GenBank/DDBJ databases">
        <title>Rhizophora mucronata_Transcriptome.</title>
        <authorList>
            <person name="Meera S.P."/>
            <person name="Sreeshan A."/>
            <person name="Augustine A."/>
        </authorList>
    </citation>
    <scope>NUCLEOTIDE SEQUENCE</scope>
    <source>
        <tissue evidence="1">Leaf</tissue>
    </source>
</reference>
<dbReference type="EMBL" id="GGEC01089493">
    <property type="protein sequence ID" value="MBX69977.1"/>
    <property type="molecule type" value="Transcribed_RNA"/>
</dbReference>
<dbReference type="AlphaFoldDB" id="A0A2P2QSM4"/>
<name>A0A2P2QSM4_RHIMU</name>